<keyword evidence="1" id="KW-0472">Membrane</keyword>
<dbReference type="HOGENOM" id="CLU_1592934_0_0_10"/>
<organism evidence="2 3">
    <name type="scientific">Owenweeksia hongkongensis (strain DSM 17368 / CIP 108786 / JCM 12287 / NRRL B-23963 / UST20020801)</name>
    <dbReference type="NCBI Taxonomy" id="926562"/>
    <lineage>
        <taxon>Bacteria</taxon>
        <taxon>Pseudomonadati</taxon>
        <taxon>Bacteroidota</taxon>
        <taxon>Flavobacteriia</taxon>
        <taxon>Flavobacteriales</taxon>
        <taxon>Owenweeksiaceae</taxon>
        <taxon>Owenweeksia</taxon>
    </lineage>
</organism>
<dbReference type="KEGG" id="oho:Oweho_2879"/>
<protein>
    <submittedName>
        <fullName evidence="2">Uncharacterized protein</fullName>
    </submittedName>
</protein>
<keyword evidence="1" id="KW-1133">Transmembrane helix</keyword>
<gene>
    <name evidence="2" type="ordered locus">Oweho_2879</name>
</gene>
<reference evidence="2 3" key="1">
    <citation type="journal article" date="2012" name="Stand. Genomic Sci.">
        <title>Genome sequence of the orange-pigmented seawater bacterium Owenweeksia hongkongensis type strain (UST20020801(T)).</title>
        <authorList>
            <person name="Riedel T."/>
            <person name="Held B."/>
            <person name="Nolan M."/>
            <person name="Lucas S."/>
            <person name="Lapidus A."/>
            <person name="Tice H."/>
            <person name="Del Rio T.G."/>
            <person name="Cheng J.F."/>
            <person name="Han C."/>
            <person name="Tapia R."/>
            <person name="Goodwin L.A."/>
            <person name="Pitluck S."/>
            <person name="Liolios K."/>
            <person name="Mavromatis K."/>
            <person name="Pagani I."/>
            <person name="Ivanova N."/>
            <person name="Mikhailova N."/>
            <person name="Pati A."/>
            <person name="Chen A."/>
            <person name="Palaniappan K."/>
            <person name="Rohde M."/>
            <person name="Tindall B.J."/>
            <person name="Detter J.C."/>
            <person name="Goker M."/>
            <person name="Woyke T."/>
            <person name="Bristow J."/>
            <person name="Eisen J.A."/>
            <person name="Markowitz V."/>
            <person name="Hugenholtz P."/>
            <person name="Klenk H.P."/>
            <person name="Kyrpides N.C."/>
        </authorList>
    </citation>
    <scope>NUCLEOTIDE SEQUENCE</scope>
    <source>
        <strain evidence="3">DSM 17368 / JCM 12287 / NRRL B-23963</strain>
    </source>
</reference>
<dbReference type="Proteomes" id="UP000005631">
    <property type="component" value="Chromosome"/>
</dbReference>
<dbReference type="AlphaFoldDB" id="G8R194"/>
<dbReference type="OrthoDB" id="1467650at2"/>
<name>G8R194_OWEHD</name>
<dbReference type="RefSeq" id="WP_014203186.1">
    <property type="nucleotide sequence ID" value="NC_016599.1"/>
</dbReference>
<keyword evidence="3" id="KW-1185">Reference proteome</keyword>
<evidence type="ECO:0000256" key="1">
    <source>
        <dbReference type="SAM" id="Phobius"/>
    </source>
</evidence>
<keyword evidence="1" id="KW-0812">Transmembrane</keyword>
<accession>G8R194</accession>
<feature type="transmembrane region" description="Helical" evidence="1">
    <location>
        <begin position="7"/>
        <end position="26"/>
    </location>
</feature>
<evidence type="ECO:0000313" key="3">
    <source>
        <dbReference type="Proteomes" id="UP000005631"/>
    </source>
</evidence>
<dbReference type="STRING" id="926562.Oweho_2879"/>
<dbReference type="EMBL" id="CP003156">
    <property type="protein sequence ID" value="AEV33837.1"/>
    <property type="molecule type" value="Genomic_DNA"/>
</dbReference>
<sequence length="167" mass="19310">MNRRTRKILISIILFGLFIFAVHILVQLTIDINYSATLETKYNKTIDTERHLIETRWATLETPDNWRNLVHSQTCPGYVGGLWTGKGMIDYEYGYMAPVYSDNQDFTTVTDTINDLIIEISRKGKLTALHLPQQKEMTGGLTFYASETSTRNFNTLMEIIQTMKFEK</sequence>
<proteinExistence type="predicted"/>
<evidence type="ECO:0000313" key="2">
    <source>
        <dbReference type="EMBL" id="AEV33837.1"/>
    </source>
</evidence>